<dbReference type="Proteomes" id="UP000000305">
    <property type="component" value="Unassembled WGS sequence"/>
</dbReference>
<feature type="region of interest" description="Disordered" evidence="5">
    <location>
        <begin position="55"/>
        <end position="171"/>
    </location>
</feature>
<evidence type="ECO:0000313" key="8">
    <source>
        <dbReference type="Proteomes" id="UP000000305"/>
    </source>
</evidence>
<dbReference type="GO" id="GO:0006357">
    <property type="term" value="P:regulation of transcription by RNA polymerase II"/>
    <property type="evidence" value="ECO:0000318"/>
    <property type="project" value="GO_Central"/>
</dbReference>
<dbReference type="PANTHER" id="PTHR21689:SF2">
    <property type="entry name" value="PROTEIN LIN-9 HOMOLOG"/>
    <property type="match status" value="1"/>
</dbReference>
<feature type="compositionally biased region" description="Polar residues" evidence="5">
    <location>
        <begin position="123"/>
        <end position="132"/>
    </location>
</feature>
<dbReference type="HOGENOM" id="CLU_013763_1_0_1"/>
<keyword evidence="4" id="KW-0175">Coiled coil</keyword>
<dbReference type="OrthoDB" id="2339771at2759"/>
<dbReference type="AlphaFoldDB" id="E9HDE1"/>
<gene>
    <name evidence="7" type="ORF">DAPPUDRAFT_300555</name>
</gene>
<dbReference type="STRING" id="6669.E9HDE1"/>
<feature type="compositionally biased region" description="Polar residues" evidence="5">
    <location>
        <begin position="155"/>
        <end position="165"/>
    </location>
</feature>
<feature type="compositionally biased region" description="Low complexity" evidence="5">
    <location>
        <begin position="468"/>
        <end position="487"/>
    </location>
</feature>
<dbReference type="GO" id="GO:0005654">
    <property type="term" value="C:nucleoplasm"/>
    <property type="evidence" value="ECO:0000318"/>
    <property type="project" value="GO_Central"/>
</dbReference>
<dbReference type="KEGG" id="dpx:DAPPUDRAFT_300555"/>
<dbReference type="InterPro" id="IPR033471">
    <property type="entry name" value="DIRP"/>
</dbReference>
<dbReference type="InterPro" id="IPR010561">
    <property type="entry name" value="LIN-9/ALY1"/>
</dbReference>
<name>E9HDE1_DAPPU</name>
<dbReference type="GO" id="GO:0003677">
    <property type="term" value="F:DNA binding"/>
    <property type="evidence" value="ECO:0000318"/>
    <property type="project" value="GO_Central"/>
</dbReference>
<dbReference type="PANTHER" id="PTHR21689">
    <property type="entry name" value="LIN-9"/>
    <property type="match status" value="1"/>
</dbReference>
<dbReference type="eggNOG" id="KOG1019">
    <property type="taxonomic scope" value="Eukaryota"/>
</dbReference>
<evidence type="ECO:0000256" key="2">
    <source>
        <dbReference type="ARBA" id="ARBA00006732"/>
    </source>
</evidence>
<feature type="region of interest" description="Disordered" evidence="5">
    <location>
        <begin position="703"/>
        <end position="726"/>
    </location>
</feature>
<dbReference type="Pfam" id="PF06584">
    <property type="entry name" value="DIRP"/>
    <property type="match status" value="1"/>
</dbReference>
<comment type="subcellular location">
    <subcellularLocation>
        <location evidence="1">Nucleus</location>
    </subcellularLocation>
</comment>
<dbReference type="Pfam" id="PF19438">
    <property type="entry name" value="LIN9_C"/>
    <property type="match status" value="1"/>
</dbReference>
<evidence type="ECO:0000256" key="5">
    <source>
        <dbReference type="SAM" id="MobiDB-lite"/>
    </source>
</evidence>
<dbReference type="GO" id="GO:0051726">
    <property type="term" value="P:regulation of cell cycle"/>
    <property type="evidence" value="ECO:0000318"/>
    <property type="project" value="GO_Central"/>
</dbReference>
<proteinExistence type="inferred from homology"/>
<dbReference type="GO" id="GO:0006351">
    <property type="term" value="P:DNA-templated transcription"/>
    <property type="evidence" value="ECO:0007669"/>
    <property type="project" value="InterPro"/>
</dbReference>
<sequence length="726" mass="80561">MADLLETESAEALLSFKNGGFKVKRELDFGDDSEQANQAMTLGPEMFGLKRISDVNSSSSSKITGSTTSNPITLNRRGIPARIRKKNPLFFDDDTIVNQSTNKSPRKSTKSNSGVSGSSHSNQLAPQVTTSKIIKRGHTRSAPGSATGTPERRSGSNASTPLKTTNRVKAKLKKMKVKPAFKLPEKQKSEPLGVGRRARSIVAAAALPSVAATTAEQEAEDLKKLGVRLRNLLKLPKAHKWVCYEWFYSNLDQALFEGDNDFMLCLRESFPSLKLRQLTRSQWCTIRRLMGRPRRCSQAFFNEERGELAKKRQKIRLVQQRKVSDMASLCRDLPDLIPMPLVIGTKVTARLRQPQDGLFVGQIDAVDTSNNTYRITFDRQGLGTHSVPDYEVLSNETVDMISISSLAQRFRPRPAVLPPTPAIIPLMASQQQTLTISSQHQQLIKQSSLEVAMPTLSLTSHVSGTRIGHTSHSDSSSLVSDPVLGSSNSRLTPQETTFGSLPIHVLTPIVRLSKILNMKKDKVRRLRDMNTEVERRESVGETVAPDFQRRYARTILDLEELNTELNSLLVKVRQQCHEIAPDSEHGLSPLAGPDSIRQLCYQEARDLVETQLDTRSGSHPNVTSAPIIALVTGLTSLMLQIKCLAESERNAYELQALHDSLDELRKSLDKSNLTSLRNHVLVHVQHIQSGLCNFDHMTPFNGTETNAPAVTSTTRNLPLPNDNDNH</sequence>
<evidence type="ECO:0000313" key="7">
    <source>
        <dbReference type="EMBL" id="EFX70237.1"/>
    </source>
</evidence>
<comment type="similarity">
    <text evidence="2">Belongs to the lin-9 family.</text>
</comment>
<accession>E9HDE1</accession>
<dbReference type="FunCoup" id="E9HDE1">
    <property type="interactions" value="419"/>
</dbReference>
<feature type="region of interest" description="Disordered" evidence="5">
    <location>
        <begin position="463"/>
        <end position="491"/>
    </location>
</feature>
<dbReference type="SMART" id="SM01135">
    <property type="entry name" value="DIRP"/>
    <property type="match status" value="1"/>
</dbReference>
<keyword evidence="3" id="KW-0539">Nucleus</keyword>
<dbReference type="EMBL" id="GL732623">
    <property type="protein sequence ID" value="EFX70237.1"/>
    <property type="molecule type" value="Genomic_DNA"/>
</dbReference>
<evidence type="ECO:0000256" key="1">
    <source>
        <dbReference type="ARBA" id="ARBA00004123"/>
    </source>
</evidence>
<organism evidence="7 8">
    <name type="scientific">Daphnia pulex</name>
    <name type="common">Water flea</name>
    <dbReference type="NCBI Taxonomy" id="6669"/>
    <lineage>
        <taxon>Eukaryota</taxon>
        <taxon>Metazoa</taxon>
        <taxon>Ecdysozoa</taxon>
        <taxon>Arthropoda</taxon>
        <taxon>Crustacea</taxon>
        <taxon>Branchiopoda</taxon>
        <taxon>Diplostraca</taxon>
        <taxon>Cladocera</taxon>
        <taxon>Anomopoda</taxon>
        <taxon>Daphniidae</taxon>
        <taxon>Daphnia</taxon>
    </lineage>
</organism>
<evidence type="ECO:0000259" key="6">
    <source>
        <dbReference type="SMART" id="SM01135"/>
    </source>
</evidence>
<protein>
    <recommendedName>
        <fullName evidence="6">DIRP domain-containing protein</fullName>
    </recommendedName>
</protein>
<dbReference type="InParanoid" id="E9HDE1"/>
<feature type="coiled-coil region" evidence="4">
    <location>
        <begin position="516"/>
        <end position="578"/>
    </location>
</feature>
<feature type="compositionally biased region" description="Polar residues" evidence="5">
    <location>
        <begin position="703"/>
        <end position="716"/>
    </location>
</feature>
<dbReference type="InterPro" id="IPR045831">
    <property type="entry name" value="LIN9_C"/>
</dbReference>
<dbReference type="GO" id="GO:0017053">
    <property type="term" value="C:transcription repressor complex"/>
    <property type="evidence" value="ECO:0007669"/>
    <property type="project" value="InterPro"/>
</dbReference>
<feature type="domain" description="DIRP" evidence="6">
    <location>
        <begin position="247"/>
        <end position="353"/>
    </location>
</feature>
<evidence type="ECO:0000256" key="3">
    <source>
        <dbReference type="ARBA" id="ARBA00023242"/>
    </source>
</evidence>
<keyword evidence="8" id="KW-1185">Reference proteome</keyword>
<feature type="compositionally biased region" description="Low complexity" evidence="5">
    <location>
        <begin position="57"/>
        <end position="69"/>
    </location>
</feature>
<dbReference type="PhylomeDB" id="E9HDE1"/>
<reference evidence="7 8" key="1">
    <citation type="journal article" date="2011" name="Science">
        <title>The ecoresponsive genome of Daphnia pulex.</title>
        <authorList>
            <person name="Colbourne J.K."/>
            <person name="Pfrender M.E."/>
            <person name="Gilbert D."/>
            <person name="Thomas W.K."/>
            <person name="Tucker A."/>
            <person name="Oakley T.H."/>
            <person name="Tokishita S."/>
            <person name="Aerts A."/>
            <person name="Arnold G.J."/>
            <person name="Basu M.K."/>
            <person name="Bauer D.J."/>
            <person name="Caceres C.E."/>
            <person name="Carmel L."/>
            <person name="Casola C."/>
            <person name="Choi J.H."/>
            <person name="Detter J.C."/>
            <person name="Dong Q."/>
            <person name="Dusheyko S."/>
            <person name="Eads B.D."/>
            <person name="Frohlich T."/>
            <person name="Geiler-Samerotte K.A."/>
            <person name="Gerlach D."/>
            <person name="Hatcher P."/>
            <person name="Jogdeo S."/>
            <person name="Krijgsveld J."/>
            <person name="Kriventseva E.V."/>
            <person name="Kultz D."/>
            <person name="Laforsch C."/>
            <person name="Lindquist E."/>
            <person name="Lopez J."/>
            <person name="Manak J.R."/>
            <person name="Muller J."/>
            <person name="Pangilinan J."/>
            <person name="Patwardhan R.P."/>
            <person name="Pitluck S."/>
            <person name="Pritham E.J."/>
            <person name="Rechtsteiner A."/>
            <person name="Rho M."/>
            <person name="Rogozin I.B."/>
            <person name="Sakarya O."/>
            <person name="Salamov A."/>
            <person name="Schaack S."/>
            <person name="Shapiro H."/>
            <person name="Shiga Y."/>
            <person name="Skalitzky C."/>
            <person name="Smith Z."/>
            <person name="Souvorov A."/>
            <person name="Sung W."/>
            <person name="Tang Z."/>
            <person name="Tsuchiya D."/>
            <person name="Tu H."/>
            <person name="Vos H."/>
            <person name="Wang M."/>
            <person name="Wolf Y.I."/>
            <person name="Yamagata H."/>
            <person name="Yamada T."/>
            <person name="Ye Y."/>
            <person name="Shaw J.R."/>
            <person name="Andrews J."/>
            <person name="Crease T.J."/>
            <person name="Tang H."/>
            <person name="Lucas S.M."/>
            <person name="Robertson H.M."/>
            <person name="Bork P."/>
            <person name="Koonin E.V."/>
            <person name="Zdobnov E.M."/>
            <person name="Grigoriev I.V."/>
            <person name="Lynch M."/>
            <person name="Boore J.L."/>
        </authorList>
    </citation>
    <scope>NUCLEOTIDE SEQUENCE [LARGE SCALE GENOMIC DNA]</scope>
</reference>
<evidence type="ECO:0000256" key="4">
    <source>
        <dbReference type="SAM" id="Coils"/>
    </source>
</evidence>
<dbReference type="OMA" id="WVENEIS"/>
<feature type="compositionally biased region" description="Low complexity" evidence="5">
    <location>
        <begin position="110"/>
        <end position="122"/>
    </location>
</feature>